<evidence type="ECO:0000256" key="6">
    <source>
        <dbReference type="ARBA" id="ARBA00022490"/>
    </source>
</evidence>
<evidence type="ECO:0000256" key="8">
    <source>
        <dbReference type="ARBA" id="ARBA00022723"/>
    </source>
</evidence>
<dbReference type="PRINTS" id="PR02086">
    <property type="entry name" value="PUTNUCHARBI1"/>
</dbReference>
<keyword evidence="6" id="KW-0963">Cytoplasm</keyword>
<evidence type="ECO:0000259" key="13">
    <source>
        <dbReference type="Pfam" id="PF13359"/>
    </source>
</evidence>
<keyword evidence="9" id="KW-0378">Hydrolase</keyword>
<protein>
    <recommendedName>
        <fullName evidence="5">Putative nuclease HARBI1</fullName>
    </recommendedName>
    <alternativeName>
        <fullName evidence="11">Harbinger transposase-derived nuclease</fullName>
    </alternativeName>
</protein>
<accession>A0AA47MQT1</accession>
<keyword evidence="10" id="KW-0539">Nucleus</keyword>
<dbReference type="InterPro" id="IPR026103">
    <property type="entry name" value="HARBI1_animal"/>
</dbReference>
<comment type="cofactor">
    <cofactor evidence="1">
        <name>a divalent metal cation</name>
        <dbReference type="ChEBI" id="CHEBI:60240"/>
    </cofactor>
</comment>
<name>A0AA47MQT1_MERPO</name>
<feature type="domain" description="DDE Tnp4" evidence="13">
    <location>
        <begin position="146"/>
        <end position="296"/>
    </location>
</feature>
<evidence type="ECO:0000256" key="11">
    <source>
        <dbReference type="ARBA" id="ARBA00030126"/>
    </source>
</evidence>
<dbReference type="GO" id="GO:0005737">
    <property type="term" value="C:cytoplasm"/>
    <property type="evidence" value="ECO:0007669"/>
    <property type="project" value="UniProtKB-SubCell"/>
</dbReference>
<dbReference type="PANTHER" id="PTHR22930">
    <property type="match status" value="1"/>
</dbReference>
<evidence type="ECO:0000256" key="1">
    <source>
        <dbReference type="ARBA" id="ARBA00001968"/>
    </source>
</evidence>
<dbReference type="GO" id="GO:0005634">
    <property type="term" value="C:nucleus"/>
    <property type="evidence" value="ECO:0007669"/>
    <property type="project" value="UniProtKB-SubCell"/>
</dbReference>
<comment type="caution">
    <text evidence="14">The sequence shown here is derived from an EMBL/GenBank/DDBJ whole genome shotgun (WGS) entry which is preliminary data.</text>
</comment>
<keyword evidence="8" id="KW-0479">Metal-binding</keyword>
<proteinExistence type="inferred from homology"/>
<dbReference type="EMBL" id="JAOPHQ010003136">
    <property type="protein sequence ID" value="KAK0144407.1"/>
    <property type="molecule type" value="Genomic_DNA"/>
</dbReference>
<evidence type="ECO:0000256" key="3">
    <source>
        <dbReference type="ARBA" id="ARBA00004496"/>
    </source>
</evidence>
<evidence type="ECO:0000256" key="10">
    <source>
        <dbReference type="ARBA" id="ARBA00023242"/>
    </source>
</evidence>
<evidence type="ECO:0000256" key="7">
    <source>
        <dbReference type="ARBA" id="ARBA00022722"/>
    </source>
</evidence>
<evidence type="ECO:0000313" key="15">
    <source>
        <dbReference type="Proteomes" id="UP001174136"/>
    </source>
</evidence>
<evidence type="ECO:0000256" key="12">
    <source>
        <dbReference type="ARBA" id="ARBA00045850"/>
    </source>
</evidence>
<comment type="similarity">
    <text evidence="4">Belongs to the HARBI1 family.</text>
</comment>
<comment type="subcellular location">
    <subcellularLocation>
        <location evidence="3">Cytoplasm</location>
    </subcellularLocation>
    <subcellularLocation>
        <location evidence="2">Nucleus</location>
    </subcellularLocation>
</comment>
<keyword evidence="7" id="KW-0540">Nuclease</keyword>
<evidence type="ECO:0000256" key="5">
    <source>
        <dbReference type="ARBA" id="ARBA00015519"/>
    </source>
</evidence>
<dbReference type="GO" id="GO:0046872">
    <property type="term" value="F:metal ion binding"/>
    <property type="evidence" value="ECO:0007669"/>
    <property type="project" value="UniProtKB-KW"/>
</dbReference>
<evidence type="ECO:0000256" key="2">
    <source>
        <dbReference type="ARBA" id="ARBA00004123"/>
    </source>
</evidence>
<dbReference type="GO" id="GO:0016787">
    <property type="term" value="F:hydrolase activity"/>
    <property type="evidence" value="ECO:0007669"/>
    <property type="project" value="UniProtKB-KW"/>
</dbReference>
<dbReference type="PANTHER" id="PTHR22930:SF267">
    <property type="entry name" value="NUCLEASE HARBI1-RELATED"/>
    <property type="match status" value="1"/>
</dbReference>
<dbReference type="Proteomes" id="UP001174136">
    <property type="component" value="Unassembled WGS sequence"/>
</dbReference>
<evidence type="ECO:0000256" key="9">
    <source>
        <dbReference type="ARBA" id="ARBA00022801"/>
    </source>
</evidence>
<dbReference type="InterPro" id="IPR027806">
    <property type="entry name" value="HARBI1_dom"/>
</dbReference>
<comment type="function">
    <text evidence="12">Transposase-derived protein that may have nuclease activity. Does not have transposase activity.</text>
</comment>
<keyword evidence="15" id="KW-1185">Reference proteome</keyword>
<evidence type="ECO:0000313" key="14">
    <source>
        <dbReference type="EMBL" id="KAK0144407.1"/>
    </source>
</evidence>
<dbReference type="GO" id="GO:0004518">
    <property type="term" value="F:nuclease activity"/>
    <property type="evidence" value="ECO:0007669"/>
    <property type="project" value="UniProtKB-KW"/>
</dbReference>
<dbReference type="Pfam" id="PF13359">
    <property type="entry name" value="DDE_Tnp_4"/>
    <property type="match status" value="1"/>
</dbReference>
<dbReference type="InterPro" id="IPR045249">
    <property type="entry name" value="HARBI1-like"/>
</dbReference>
<evidence type="ECO:0000256" key="4">
    <source>
        <dbReference type="ARBA" id="ARBA00006958"/>
    </source>
</evidence>
<reference evidence="14" key="1">
    <citation type="journal article" date="2023" name="Front. Mar. Sci.">
        <title>A new Merluccius polli reference genome to investigate the effects of global change in West African waters.</title>
        <authorList>
            <person name="Mateo J.L."/>
            <person name="Blanco-Fernandez C."/>
            <person name="Garcia-Vazquez E."/>
            <person name="Machado-Schiaffino G."/>
        </authorList>
    </citation>
    <scope>NUCLEOTIDE SEQUENCE</scope>
    <source>
        <strain evidence="14">C29</strain>
        <tissue evidence="14">Fin</tissue>
    </source>
</reference>
<dbReference type="AlphaFoldDB" id="A0AA47MQT1"/>
<sequence length="339" mass="38178">MASPFVGIPVDLGARIVQGFLRRQRVFQDRSDPLALPEDILYERYRFSSEGIRYLIVLVGPYVGNATKRSCALTVAQCVCVSLRFFATGTYLHSVGDAENISKNTVCLAIRKVVAALNTLLNMFVLFPSFLPRQTVKEGFYQLAGEHEADFVNRKSTHSINVQMTCDHQLMVTSVDAKWPGSVHDSWTFRESTLCQQFLQGVAQYTRSLTVNVDHIMFFLIGRYDGIIVGDRGYACMKFLMTPYDARRFNRALSTCRVRIEMTFGVIKSRFNCLRGLRVKPERASQIITACVVLHNIATIRKERTPHMPLVADDVVDPITIDHPTGVAVRQAITTQFVG</sequence>
<gene>
    <name evidence="14" type="primary">harbi1_57</name>
    <name evidence="14" type="ORF">N1851_017227</name>
</gene>
<organism evidence="14 15">
    <name type="scientific">Merluccius polli</name>
    <name type="common">Benguela hake</name>
    <name type="synonym">Merluccius cadenati</name>
    <dbReference type="NCBI Taxonomy" id="89951"/>
    <lineage>
        <taxon>Eukaryota</taxon>
        <taxon>Metazoa</taxon>
        <taxon>Chordata</taxon>
        <taxon>Craniata</taxon>
        <taxon>Vertebrata</taxon>
        <taxon>Euteleostomi</taxon>
        <taxon>Actinopterygii</taxon>
        <taxon>Neopterygii</taxon>
        <taxon>Teleostei</taxon>
        <taxon>Neoteleostei</taxon>
        <taxon>Acanthomorphata</taxon>
        <taxon>Zeiogadaria</taxon>
        <taxon>Gadariae</taxon>
        <taxon>Gadiformes</taxon>
        <taxon>Gadoidei</taxon>
        <taxon>Merlucciidae</taxon>
        <taxon>Merluccius</taxon>
    </lineage>
</organism>